<evidence type="ECO:0000313" key="2">
    <source>
        <dbReference type="Proteomes" id="UP000249198"/>
    </source>
</evidence>
<name>A0A2W5DBG6_9PSED</name>
<organism evidence="1 2">
    <name type="scientific">Pseudomonas kuykendallii</name>
    <dbReference type="NCBI Taxonomy" id="1007099"/>
    <lineage>
        <taxon>Bacteria</taxon>
        <taxon>Pseudomonadati</taxon>
        <taxon>Pseudomonadota</taxon>
        <taxon>Gammaproteobacteria</taxon>
        <taxon>Pseudomonadales</taxon>
        <taxon>Pseudomonadaceae</taxon>
        <taxon>Pseudomonas</taxon>
    </lineage>
</organism>
<sequence>MKVPDKYRDYECTEYFIDGWAESGYFDDKSQTQIVTPLGEAYEDREIGFFAVGRSGADSIDFGYRRGHVGLWAFHPIDQEFQLMAVTITELVDGWCSGKLAV</sequence>
<proteinExistence type="predicted"/>
<dbReference type="AlphaFoldDB" id="A0A2W5DBG6"/>
<gene>
    <name evidence="1" type="ORF">DI599_03600</name>
</gene>
<dbReference type="Proteomes" id="UP000249198">
    <property type="component" value="Unassembled WGS sequence"/>
</dbReference>
<accession>A0A2W5DBG6</accession>
<dbReference type="RefSeq" id="WP_273229355.1">
    <property type="nucleotide sequence ID" value="NZ_QFOH01000004.1"/>
</dbReference>
<comment type="caution">
    <text evidence="1">The sequence shown here is derived from an EMBL/GenBank/DDBJ whole genome shotgun (WGS) entry which is preliminary data.</text>
</comment>
<evidence type="ECO:0000313" key="1">
    <source>
        <dbReference type="EMBL" id="PZP25720.1"/>
    </source>
</evidence>
<dbReference type="EMBL" id="QFOH01000004">
    <property type="protein sequence ID" value="PZP25720.1"/>
    <property type="molecule type" value="Genomic_DNA"/>
</dbReference>
<reference evidence="1 2" key="1">
    <citation type="submission" date="2017-08" db="EMBL/GenBank/DDBJ databases">
        <title>Infants hospitalized years apart are colonized by the same room-sourced microbial strains.</title>
        <authorList>
            <person name="Brooks B."/>
            <person name="Olm M.R."/>
            <person name="Firek B.A."/>
            <person name="Baker R."/>
            <person name="Thomas B.C."/>
            <person name="Morowitz M.J."/>
            <person name="Banfield J.F."/>
        </authorList>
    </citation>
    <scope>NUCLEOTIDE SEQUENCE [LARGE SCALE GENOMIC DNA]</scope>
    <source>
        <strain evidence="1">S2_009_000_R2_77</strain>
    </source>
</reference>
<protein>
    <submittedName>
        <fullName evidence="1">Uncharacterized protein</fullName>
    </submittedName>
</protein>